<proteinExistence type="predicted"/>
<dbReference type="GeneID" id="54779590"/>
<dbReference type="RefSeq" id="XP_034014290.1">
    <property type="nucleotide sequence ID" value="XM_034159240.1"/>
</dbReference>
<dbReference type="VEuPathDB" id="FungiDB:DIURU_000937"/>
<accession>A0A642UY31</accession>
<sequence>MTEVEDSLCIDVEFIEKLNARVIELDDSYHRFKRKISEGHNEMIECVSYLQQKFEDQQGILVSQQDMLASQQEMLESLQMTLNTVAQELSARDKEQTRVQYQRIRTSIPCRRRRSMDGPVDLTPYLPSKIPRPSRCR</sequence>
<evidence type="ECO:0000313" key="2">
    <source>
        <dbReference type="EMBL" id="KAA8906776.1"/>
    </source>
</evidence>
<feature type="region of interest" description="Disordered" evidence="1">
    <location>
        <begin position="116"/>
        <end position="137"/>
    </location>
</feature>
<comment type="caution">
    <text evidence="2">The sequence shown here is derived from an EMBL/GenBank/DDBJ whole genome shotgun (WGS) entry which is preliminary data.</text>
</comment>
<organism evidence="2 3">
    <name type="scientific">Diutina rugosa</name>
    <name type="common">Yeast</name>
    <name type="synonym">Candida rugosa</name>
    <dbReference type="NCBI Taxonomy" id="5481"/>
    <lineage>
        <taxon>Eukaryota</taxon>
        <taxon>Fungi</taxon>
        <taxon>Dikarya</taxon>
        <taxon>Ascomycota</taxon>
        <taxon>Saccharomycotina</taxon>
        <taxon>Pichiomycetes</taxon>
        <taxon>Debaryomycetaceae</taxon>
        <taxon>Diutina</taxon>
    </lineage>
</organism>
<evidence type="ECO:0000313" key="3">
    <source>
        <dbReference type="Proteomes" id="UP000449547"/>
    </source>
</evidence>
<dbReference type="AlphaFoldDB" id="A0A642UY31"/>
<gene>
    <name evidence="2" type="ORF">DIURU_000937</name>
</gene>
<dbReference type="Proteomes" id="UP000449547">
    <property type="component" value="Unassembled WGS sequence"/>
</dbReference>
<evidence type="ECO:0000256" key="1">
    <source>
        <dbReference type="SAM" id="MobiDB-lite"/>
    </source>
</evidence>
<protein>
    <submittedName>
        <fullName evidence="2">Uncharacterized protein</fullName>
    </submittedName>
</protein>
<keyword evidence="3" id="KW-1185">Reference proteome</keyword>
<name>A0A642UY31_DIURU</name>
<reference evidence="2 3" key="1">
    <citation type="submission" date="2019-07" db="EMBL/GenBank/DDBJ databases">
        <title>Genome assembly of two rare yeast pathogens: Diutina rugosa and Trichomonascus ciferrii.</title>
        <authorList>
            <person name="Mixao V."/>
            <person name="Saus E."/>
            <person name="Hansen A."/>
            <person name="Lass-Flor C."/>
            <person name="Gabaldon T."/>
        </authorList>
    </citation>
    <scope>NUCLEOTIDE SEQUENCE [LARGE SCALE GENOMIC DNA]</scope>
    <source>
        <strain evidence="2 3">CBS 613</strain>
    </source>
</reference>
<dbReference type="EMBL" id="SWFT01000031">
    <property type="protein sequence ID" value="KAA8906776.1"/>
    <property type="molecule type" value="Genomic_DNA"/>
</dbReference>